<evidence type="ECO:0000313" key="4">
    <source>
        <dbReference type="Proteomes" id="UP000038010"/>
    </source>
</evidence>
<keyword evidence="2" id="KW-0472">Membrane</keyword>
<dbReference type="Proteomes" id="UP000038010">
    <property type="component" value="Unassembled WGS sequence"/>
</dbReference>
<evidence type="ECO:0000313" key="3">
    <source>
        <dbReference type="EMBL" id="KPI40682.1"/>
    </source>
</evidence>
<dbReference type="VEuPathDB" id="FungiDB:AB675_10738"/>
<keyword evidence="4" id="KW-1185">Reference proteome</keyword>
<name>A0A0N1HA78_9EURO</name>
<feature type="compositionally biased region" description="Basic and acidic residues" evidence="1">
    <location>
        <begin position="43"/>
        <end position="60"/>
    </location>
</feature>
<dbReference type="RefSeq" id="XP_018000645.1">
    <property type="nucleotide sequence ID" value="XM_018139528.1"/>
</dbReference>
<evidence type="ECO:0000256" key="2">
    <source>
        <dbReference type="SAM" id="Phobius"/>
    </source>
</evidence>
<dbReference type="EMBL" id="LFJN01000011">
    <property type="protein sequence ID" value="KPI40682.1"/>
    <property type="molecule type" value="Genomic_DNA"/>
</dbReference>
<keyword evidence="2" id="KW-1133">Transmembrane helix</keyword>
<protein>
    <submittedName>
        <fullName evidence="3">Uncharacterized protein</fullName>
    </submittedName>
</protein>
<comment type="caution">
    <text evidence="3">The sequence shown here is derived from an EMBL/GenBank/DDBJ whole genome shotgun (WGS) entry which is preliminary data.</text>
</comment>
<proteinExistence type="predicted"/>
<dbReference type="AlphaFoldDB" id="A0A0N1HA78"/>
<organism evidence="3 4">
    <name type="scientific">Cyphellophora attinorum</name>
    <dbReference type="NCBI Taxonomy" id="1664694"/>
    <lineage>
        <taxon>Eukaryota</taxon>
        <taxon>Fungi</taxon>
        <taxon>Dikarya</taxon>
        <taxon>Ascomycota</taxon>
        <taxon>Pezizomycotina</taxon>
        <taxon>Eurotiomycetes</taxon>
        <taxon>Chaetothyriomycetidae</taxon>
        <taxon>Chaetothyriales</taxon>
        <taxon>Cyphellophoraceae</taxon>
        <taxon>Cyphellophora</taxon>
    </lineage>
</organism>
<feature type="region of interest" description="Disordered" evidence="1">
    <location>
        <begin position="1"/>
        <end position="81"/>
    </location>
</feature>
<evidence type="ECO:0000256" key="1">
    <source>
        <dbReference type="SAM" id="MobiDB-lite"/>
    </source>
</evidence>
<dbReference type="GeneID" id="28731408"/>
<gene>
    <name evidence="3" type="ORF">AB675_10738</name>
</gene>
<sequence length="107" mass="11808">MVTHQPSFSPPSPTPEPLRGAARPLPLFPLSELAGPSRRSRSMTREGARERERAPDRFADEAGGAGGEEEEQQQQQEEETHRSLLVALSLLVLVVGGLLWVGRRTRK</sequence>
<feature type="transmembrane region" description="Helical" evidence="2">
    <location>
        <begin position="84"/>
        <end position="102"/>
    </location>
</feature>
<keyword evidence="2" id="KW-0812">Transmembrane</keyword>
<accession>A0A0N1HA78</accession>
<reference evidence="3 4" key="1">
    <citation type="submission" date="2015-06" db="EMBL/GenBank/DDBJ databases">
        <title>Draft genome of the ant-associated black yeast Phialophora attae CBS 131958.</title>
        <authorList>
            <person name="Moreno L.F."/>
            <person name="Stielow B.J."/>
            <person name="de Hoog S."/>
            <person name="Vicente V.A."/>
            <person name="Weiss V.A."/>
            <person name="de Vries M."/>
            <person name="Cruz L.M."/>
            <person name="Souza E.M."/>
        </authorList>
    </citation>
    <scope>NUCLEOTIDE SEQUENCE [LARGE SCALE GENOMIC DNA]</scope>
    <source>
        <strain evidence="3 4">CBS 131958</strain>
    </source>
</reference>